<proteinExistence type="predicted"/>
<protein>
    <submittedName>
        <fullName evidence="3">HTH_Tnp_Tc3_1 domain-containing protein</fullName>
    </submittedName>
</protein>
<accession>A0A1I7W9A2</accession>
<organism evidence="2 3">
    <name type="scientific">Heterorhabditis bacteriophora</name>
    <name type="common">Entomopathogenic nematode worm</name>
    <dbReference type="NCBI Taxonomy" id="37862"/>
    <lineage>
        <taxon>Eukaryota</taxon>
        <taxon>Metazoa</taxon>
        <taxon>Ecdysozoa</taxon>
        <taxon>Nematoda</taxon>
        <taxon>Chromadorea</taxon>
        <taxon>Rhabditida</taxon>
        <taxon>Rhabditina</taxon>
        <taxon>Rhabditomorpha</taxon>
        <taxon>Strongyloidea</taxon>
        <taxon>Heterorhabditidae</taxon>
        <taxon>Heterorhabditis</taxon>
    </lineage>
</organism>
<reference evidence="3" key="1">
    <citation type="submission" date="2016-11" db="UniProtKB">
        <authorList>
            <consortium name="WormBaseParasite"/>
        </authorList>
    </citation>
    <scope>IDENTIFICATION</scope>
</reference>
<keyword evidence="2" id="KW-1185">Reference proteome</keyword>
<dbReference type="InterPro" id="IPR025898">
    <property type="entry name" value="Tc3_transposase_DNA-bd_dom"/>
</dbReference>
<evidence type="ECO:0000259" key="1">
    <source>
        <dbReference type="Pfam" id="PF11427"/>
    </source>
</evidence>
<dbReference type="WBParaSite" id="Hba_01219">
    <property type="protein sequence ID" value="Hba_01219"/>
    <property type="gene ID" value="Hba_01219"/>
</dbReference>
<name>A0A1I7W9A2_HETBA</name>
<feature type="domain" description="Tc3 transposase DNA binding" evidence="1">
    <location>
        <begin position="15"/>
        <end position="61"/>
    </location>
</feature>
<dbReference type="AlphaFoldDB" id="A0A1I7W9A2"/>
<dbReference type="Gene3D" id="1.10.10.60">
    <property type="entry name" value="Homeodomain-like"/>
    <property type="match status" value="1"/>
</dbReference>
<dbReference type="Pfam" id="PF11427">
    <property type="entry name" value="HTH_Tnp_Tc3_1"/>
    <property type="match status" value="1"/>
</dbReference>
<evidence type="ECO:0000313" key="2">
    <source>
        <dbReference type="Proteomes" id="UP000095283"/>
    </source>
</evidence>
<sequence>MSFVDQCRKLKIAHGSLLNYIEKREILGFSDAELNRTEIAREIGRSRKVFANFLRTPGGYGIKKSGEHLLPDCVENKGLDGTESKSIHQVILPFFHVYVPFRYKLQSIQKVFSTRNFGG</sequence>
<dbReference type="GO" id="GO:0003677">
    <property type="term" value="F:DNA binding"/>
    <property type="evidence" value="ECO:0007669"/>
    <property type="project" value="InterPro"/>
</dbReference>
<dbReference type="Proteomes" id="UP000095283">
    <property type="component" value="Unplaced"/>
</dbReference>
<evidence type="ECO:0000313" key="3">
    <source>
        <dbReference type="WBParaSite" id="Hba_01219"/>
    </source>
</evidence>